<reference evidence="2" key="1">
    <citation type="journal article" date="2020" name="Stud. Mycol.">
        <title>101 Dothideomycetes genomes: a test case for predicting lifestyles and emergence of pathogens.</title>
        <authorList>
            <person name="Haridas S."/>
            <person name="Albert R."/>
            <person name="Binder M."/>
            <person name="Bloem J."/>
            <person name="Labutti K."/>
            <person name="Salamov A."/>
            <person name="Andreopoulos B."/>
            <person name="Baker S."/>
            <person name="Barry K."/>
            <person name="Bills G."/>
            <person name="Bluhm B."/>
            <person name="Cannon C."/>
            <person name="Castanera R."/>
            <person name="Culley D."/>
            <person name="Daum C."/>
            <person name="Ezra D."/>
            <person name="Gonzalez J."/>
            <person name="Henrissat B."/>
            <person name="Kuo A."/>
            <person name="Liang C."/>
            <person name="Lipzen A."/>
            <person name="Lutzoni F."/>
            <person name="Magnuson J."/>
            <person name="Mondo S."/>
            <person name="Nolan M."/>
            <person name="Ohm R."/>
            <person name="Pangilinan J."/>
            <person name="Park H.-J."/>
            <person name="Ramirez L."/>
            <person name="Alfaro M."/>
            <person name="Sun H."/>
            <person name="Tritt A."/>
            <person name="Yoshinaga Y."/>
            <person name="Zwiers L.-H."/>
            <person name="Turgeon B."/>
            <person name="Goodwin S."/>
            <person name="Spatafora J."/>
            <person name="Crous P."/>
            <person name="Grigoriev I."/>
        </authorList>
    </citation>
    <scope>NUCLEOTIDE SEQUENCE</scope>
    <source>
        <strain evidence="2">CBS 262.69</strain>
    </source>
</reference>
<evidence type="ECO:0000256" key="1">
    <source>
        <dbReference type="SAM" id="MobiDB-lite"/>
    </source>
</evidence>
<name>A0A6G1I941_9PEZI</name>
<protein>
    <submittedName>
        <fullName evidence="2">Uncharacterized protein</fullName>
    </submittedName>
</protein>
<proteinExistence type="predicted"/>
<evidence type="ECO:0000313" key="2">
    <source>
        <dbReference type="EMBL" id="KAF2404810.1"/>
    </source>
</evidence>
<feature type="region of interest" description="Disordered" evidence="1">
    <location>
        <begin position="16"/>
        <end position="110"/>
    </location>
</feature>
<evidence type="ECO:0000313" key="3">
    <source>
        <dbReference type="Proteomes" id="UP000799640"/>
    </source>
</evidence>
<organism evidence="2 3">
    <name type="scientific">Trichodelitschia bisporula</name>
    <dbReference type="NCBI Taxonomy" id="703511"/>
    <lineage>
        <taxon>Eukaryota</taxon>
        <taxon>Fungi</taxon>
        <taxon>Dikarya</taxon>
        <taxon>Ascomycota</taxon>
        <taxon>Pezizomycotina</taxon>
        <taxon>Dothideomycetes</taxon>
        <taxon>Dothideomycetes incertae sedis</taxon>
        <taxon>Phaeotrichales</taxon>
        <taxon>Phaeotrichaceae</taxon>
        <taxon>Trichodelitschia</taxon>
    </lineage>
</organism>
<sequence length="110" mass="11479">MIGEAGRVARRRLLAPLLSAKGSPPAPSSPTTSTTLLDPPNPAATPTSTLSSTPTSSQSPLLPSSSTKTPDTKQHCSRSSPPCSQLQIFPRSLSSLPKPPPRLGIHMLFV</sequence>
<feature type="compositionally biased region" description="Low complexity" evidence="1">
    <location>
        <begin position="16"/>
        <end position="69"/>
    </location>
</feature>
<dbReference type="EMBL" id="ML996688">
    <property type="protein sequence ID" value="KAF2404810.1"/>
    <property type="molecule type" value="Genomic_DNA"/>
</dbReference>
<gene>
    <name evidence="2" type="ORF">EJ06DRAFT_220391</name>
</gene>
<dbReference type="AlphaFoldDB" id="A0A6G1I941"/>
<feature type="compositionally biased region" description="Polar residues" evidence="1">
    <location>
        <begin position="77"/>
        <end position="87"/>
    </location>
</feature>
<dbReference type="Proteomes" id="UP000799640">
    <property type="component" value="Unassembled WGS sequence"/>
</dbReference>
<keyword evidence="3" id="KW-1185">Reference proteome</keyword>
<accession>A0A6G1I941</accession>